<evidence type="ECO:0000256" key="1">
    <source>
        <dbReference type="ARBA" id="ARBA00004196"/>
    </source>
</evidence>
<accession>A0A3D9FJ34</accession>
<dbReference type="Gene3D" id="2.40.30.170">
    <property type="match status" value="1"/>
</dbReference>
<comment type="caution">
    <text evidence="4">The sequence shown here is derived from an EMBL/GenBank/DDBJ whole genome shotgun (WGS) entry which is preliminary data.</text>
</comment>
<reference evidence="4 5" key="1">
    <citation type="submission" date="2018-07" db="EMBL/GenBank/DDBJ databases">
        <title>Genomic Encyclopedia of Type Strains, Phase IV (KMG-IV): sequencing the most valuable type-strain genomes for metagenomic binning, comparative biology and taxonomic classification.</title>
        <authorList>
            <person name="Goeker M."/>
        </authorList>
    </citation>
    <scope>NUCLEOTIDE SEQUENCE [LARGE SCALE GENOMIC DNA]</scope>
    <source>
        <strain evidence="4 5">DSM 26725</strain>
    </source>
</reference>
<dbReference type="RefSeq" id="WP_116237035.1">
    <property type="nucleotide sequence ID" value="NZ_QRDP01000004.1"/>
</dbReference>
<dbReference type="Proteomes" id="UP000256310">
    <property type="component" value="Unassembled WGS sequence"/>
</dbReference>
<protein>
    <submittedName>
        <fullName evidence="4">HlyD family secretion protein</fullName>
    </submittedName>
</protein>
<dbReference type="Gene3D" id="2.40.50.100">
    <property type="match status" value="1"/>
</dbReference>
<dbReference type="PANTHER" id="PTHR32347:SF29">
    <property type="entry name" value="UPF0194 MEMBRANE PROTEIN YBHG"/>
    <property type="match status" value="1"/>
</dbReference>
<dbReference type="EMBL" id="QRDP01000004">
    <property type="protein sequence ID" value="RED17805.1"/>
    <property type="molecule type" value="Genomic_DNA"/>
</dbReference>
<evidence type="ECO:0000259" key="3">
    <source>
        <dbReference type="Pfam" id="PF25881"/>
    </source>
</evidence>
<comment type="subcellular location">
    <subcellularLocation>
        <location evidence="1">Cell envelope</location>
    </subcellularLocation>
</comment>
<evidence type="ECO:0000313" key="4">
    <source>
        <dbReference type="EMBL" id="RED17805.1"/>
    </source>
</evidence>
<dbReference type="Gene3D" id="1.10.287.470">
    <property type="entry name" value="Helix hairpin bin"/>
    <property type="match status" value="2"/>
</dbReference>
<gene>
    <name evidence="4" type="ORF">DFR46_2859</name>
</gene>
<dbReference type="SUPFAM" id="SSF111369">
    <property type="entry name" value="HlyD-like secretion proteins"/>
    <property type="match status" value="3"/>
</dbReference>
<evidence type="ECO:0000313" key="5">
    <source>
        <dbReference type="Proteomes" id="UP000256310"/>
    </source>
</evidence>
<dbReference type="Pfam" id="PF25881">
    <property type="entry name" value="HH_YBHG"/>
    <property type="match status" value="1"/>
</dbReference>
<sequence length="335" mass="36979">MTKRRVILLAIAAAVVIVVVVTRGFGLFGDNERAPLTLYGNVDIREVDLAFRVGGRIDEISVEEGERVEENELLARLDTRPIMSRVAEANARTAEAEAQLTRLRTGNRAQDIGQARARVSAAQAMRENAHRDYARREGLVETGAISRDLWDQTVAELHRTDAQLAEAQQALSLLREGTRREDIDAAQARLRAARAARDSISIDADDTVLRAANSGTVVTRAQEPGAIIQPGETVLTLSIDRPMRVRAYIAEPDLWRIGPGMAVEVSADGNPKTYRGTIGYISPRAEFTPRSVETESLRTDLVYRLRIIVEDPDEALRQGQPVTIRLPAARTSREN</sequence>
<keyword evidence="5" id="KW-1185">Reference proteome</keyword>
<organism evidence="4 5">
    <name type="scientific">Parasphingopyxis lamellibrachiae</name>
    <dbReference type="NCBI Taxonomy" id="680125"/>
    <lineage>
        <taxon>Bacteria</taxon>
        <taxon>Pseudomonadati</taxon>
        <taxon>Pseudomonadota</taxon>
        <taxon>Alphaproteobacteria</taxon>
        <taxon>Sphingomonadales</taxon>
        <taxon>Sphingomonadaceae</taxon>
        <taxon>Parasphingopyxis</taxon>
    </lineage>
</organism>
<proteinExistence type="predicted"/>
<dbReference type="InterPro" id="IPR050465">
    <property type="entry name" value="UPF0194_transport"/>
</dbReference>
<evidence type="ECO:0000256" key="2">
    <source>
        <dbReference type="ARBA" id="ARBA00023054"/>
    </source>
</evidence>
<dbReference type="GO" id="GO:0030313">
    <property type="term" value="C:cell envelope"/>
    <property type="evidence" value="ECO:0007669"/>
    <property type="project" value="UniProtKB-SubCell"/>
</dbReference>
<feature type="domain" description="YbhG-like alpha-helical hairpin" evidence="3">
    <location>
        <begin position="77"/>
        <end position="205"/>
    </location>
</feature>
<keyword evidence="2" id="KW-0175">Coiled coil</keyword>
<dbReference type="AlphaFoldDB" id="A0A3D9FJ34"/>
<dbReference type="PANTHER" id="PTHR32347">
    <property type="entry name" value="EFFLUX SYSTEM COMPONENT YKNX-RELATED"/>
    <property type="match status" value="1"/>
</dbReference>
<name>A0A3D9FJ34_9SPHN</name>
<dbReference type="OrthoDB" id="9813967at2"/>
<dbReference type="InterPro" id="IPR059052">
    <property type="entry name" value="HH_YbhG-like"/>
</dbReference>